<evidence type="ECO:0000256" key="3">
    <source>
        <dbReference type="ARBA" id="ARBA00022833"/>
    </source>
</evidence>
<evidence type="ECO:0000256" key="2">
    <source>
        <dbReference type="ARBA" id="ARBA00022771"/>
    </source>
</evidence>
<evidence type="ECO:0000256" key="1">
    <source>
        <dbReference type="ARBA" id="ARBA00022723"/>
    </source>
</evidence>
<dbReference type="AlphaFoldDB" id="A0AAW2DQP0"/>
<evidence type="ECO:0000313" key="7">
    <source>
        <dbReference type="EMBL" id="KAL0011046.1"/>
    </source>
</evidence>
<keyword evidence="5" id="KW-0472">Membrane</keyword>
<keyword evidence="5" id="KW-1133">Transmembrane helix</keyword>
<keyword evidence="5" id="KW-0812">Transmembrane</keyword>
<dbReference type="Pfam" id="PF06839">
    <property type="entry name" value="Zn_ribbon_GRF"/>
    <property type="match status" value="1"/>
</dbReference>
<organism evidence="7 8">
    <name type="scientific">Lithocarpus litseifolius</name>
    <dbReference type="NCBI Taxonomy" id="425828"/>
    <lineage>
        <taxon>Eukaryota</taxon>
        <taxon>Viridiplantae</taxon>
        <taxon>Streptophyta</taxon>
        <taxon>Embryophyta</taxon>
        <taxon>Tracheophyta</taxon>
        <taxon>Spermatophyta</taxon>
        <taxon>Magnoliopsida</taxon>
        <taxon>eudicotyledons</taxon>
        <taxon>Gunneridae</taxon>
        <taxon>Pentapetalae</taxon>
        <taxon>rosids</taxon>
        <taxon>fabids</taxon>
        <taxon>Fagales</taxon>
        <taxon>Fagaceae</taxon>
        <taxon>Lithocarpus</taxon>
    </lineage>
</organism>
<evidence type="ECO:0000313" key="8">
    <source>
        <dbReference type="Proteomes" id="UP001459277"/>
    </source>
</evidence>
<protein>
    <recommendedName>
        <fullName evidence="6">GRF-type domain-containing protein</fullName>
    </recommendedName>
</protein>
<keyword evidence="1" id="KW-0479">Metal-binding</keyword>
<keyword evidence="8" id="KW-1185">Reference proteome</keyword>
<dbReference type="InterPro" id="IPR010666">
    <property type="entry name" value="Znf_GRF"/>
</dbReference>
<dbReference type="EMBL" id="JAZDWU010000002">
    <property type="protein sequence ID" value="KAL0011046.1"/>
    <property type="molecule type" value="Genomic_DNA"/>
</dbReference>
<dbReference type="PROSITE" id="PS51999">
    <property type="entry name" value="ZF_GRF"/>
    <property type="match status" value="1"/>
</dbReference>
<keyword evidence="2 4" id="KW-0863">Zinc-finger</keyword>
<dbReference type="PANTHER" id="PTHR33248">
    <property type="entry name" value="ZINC ION-BINDING PROTEIN"/>
    <property type="match status" value="1"/>
</dbReference>
<name>A0AAW2DQP0_9ROSI</name>
<evidence type="ECO:0000256" key="4">
    <source>
        <dbReference type="PROSITE-ProRule" id="PRU01343"/>
    </source>
</evidence>
<evidence type="ECO:0000259" key="6">
    <source>
        <dbReference type="PROSITE" id="PS51999"/>
    </source>
</evidence>
<gene>
    <name evidence="7" type="ORF">SO802_006154</name>
</gene>
<feature type="transmembrane region" description="Helical" evidence="5">
    <location>
        <begin position="104"/>
        <end position="126"/>
    </location>
</feature>
<sequence length="136" mass="15852">MVKTEKACKEEQLKKKPKFRNFTHLHLHPSLFSLFSSVVLATPENPGRRFYKCPNYWVGRKCKFFQWRDDEICKHGKVLILEQRQQILTLEADIASYRKREKKLVIYLGLSLVISGMLLYLMLLLVGQIGGGKMGH</sequence>
<reference evidence="7 8" key="1">
    <citation type="submission" date="2024-01" db="EMBL/GenBank/DDBJ databases">
        <title>A telomere-to-telomere, gap-free genome of sweet tea (Lithocarpus litseifolius).</title>
        <authorList>
            <person name="Zhou J."/>
        </authorList>
    </citation>
    <scope>NUCLEOTIDE SEQUENCE [LARGE SCALE GENOMIC DNA]</scope>
    <source>
        <strain evidence="7">Zhou-2022a</strain>
        <tissue evidence="7">Leaf</tissue>
    </source>
</reference>
<feature type="domain" description="GRF-type" evidence="6">
    <location>
        <begin position="26"/>
        <end position="71"/>
    </location>
</feature>
<proteinExistence type="predicted"/>
<dbReference type="Proteomes" id="UP001459277">
    <property type="component" value="Unassembled WGS sequence"/>
</dbReference>
<evidence type="ECO:0000256" key="5">
    <source>
        <dbReference type="SAM" id="Phobius"/>
    </source>
</evidence>
<accession>A0AAW2DQP0</accession>
<comment type="caution">
    <text evidence="7">The sequence shown here is derived from an EMBL/GenBank/DDBJ whole genome shotgun (WGS) entry which is preliminary data.</text>
</comment>
<dbReference type="GO" id="GO:0008270">
    <property type="term" value="F:zinc ion binding"/>
    <property type="evidence" value="ECO:0007669"/>
    <property type="project" value="UniProtKB-KW"/>
</dbReference>
<keyword evidence="3" id="KW-0862">Zinc</keyword>